<keyword evidence="5 13" id="KW-0540">Nuclease</keyword>
<dbReference type="GO" id="GO:0051607">
    <property type="term" value="P:defense response to virus"/>
    <property type="evidence" value="ECO:0007669"/>
    <property type="project" value="UniProtKB-KW"/>
</dbReference>
<comment type="cofactor">
    <cofactor evidence="13">
        <name>iron-sulfur cluster</name>
        <dbReference type="ChEBI" id="CHEBI:30408"/>
    </cofactor>
</comment>
<evidence type="ECO:0000256" key="2">
    <source>
        <dbReference type="ARBA" id="ARBA00009189"/>
    </source>
</evidence>
<evidence type="ECO:0000259" key="14">
    <source>
        <dbReference type="Pfam" id="PF01930"/>
    </source>
</evidence>
<evidence type="ECO:0000256" key="11">
    <source>
        <dbReference type="ARBA" id="ARBA00023118"/>
    </source>
</evidence>
<name>A0A2H4U821_METSM</name>
<keyword evidence="9 13" id="KW-0408">Iron</keyword>
<organism evidence="15 16">
    <name type="scientific">Methanobrevibacter smithii</name>
    <dbReference type="NCBI Taxonomy" id="2173"/>
    <lineage>
        <taxon>Archaea</taxon>
        <taxon>Methanobacteriati</taxon>
        <taxon>Methanobacteriota</taxon>
        <taxon>Methanomada group</taxon>
        <taxon>Methanobacteria</taxon>
        <taxon>Methanobacteriales</taxon>
        <taxon>Methanobacteriaceae</taxon>
        <taxon>Methanobrevibacter</taxon>
    </lineage>
</organism>
<dbReference type="EMBL" id="CP017803">
    <property type="protein sequence ID" value="ATZ60267.1"/>
    <property type="molecule type" value="Genomic_DNA"/>
</dbReference>
<dbReference type="GeneID" id="71695881"/>
<evidence type="ECO:0000256" key="9">
    <source>
        <dbReference type="ARBA" id="ARBA00023004"/>
    </source>
</evidence>
<accession>A0A2H4U821</accession>
<reference evidence="15 16" key="1">
    <citation type="submission" date="2016-10" db="EMBL/GenBank/DDBJ databases">
        <authorList>
            <person name="Varghese N."/>
        </authorList>
    </citation>
    <scope>NUCLEOTIDE SEQUENCE [LARGE SCALE GENOMIC DNA]</scope>
    <source>
        <strain evidence="15 16">KB11</strain>
    </source>
</reference>
<keyword evidence="10 13" id="KW-0411">Iron-sulfur</keyword>
<dbReference type="PANTHER" id="PTHR36531:SF6">
    <property type="entry name" value="DNA REPLICATION ATP-DEPENDENT HELICASE_NUCLEASE DNA2"/>
    <property type="match status" value="1"/>
</dbReference>
<evidence type="ECO:0000256" key="8">
    <source>
        <dbReference type="ARBA" id="ARBA00022839"/>
    </source>
</evidence>
<dbReference type="RefSeq" id="WP_100815702.1">
    <property type="nucleotide sequence ID" value="NZ_AP025586.1"/>
</dbReference>
<dbReference type="GO" id="GO:0051536">
    <property type="term" value="F:iron-sulfur cluster binding"/>
    <property type="evidence" value="ECO:0007669"/>
    <property type="project" value="UniProtKB-KW"/>
</dbReference>
<dbReference type="GO" id="GO:0004527">
    <property type="term" value="F:exonuclease activity"/>
    <property type="evidence" value="ECO:0007669"/>
    <property type="project" value="UniProtKB-KW"/>
</dbReference>
<dbReference type="EC" id="3.1.12.1" evidence="3 13"/>
<evidence type="ECO:0000313" key="15">
    <source>
        <dbReference type="EMBL" id="ATZ60267.1"/>
    </source>
</evidence>
<evidence type="ECO:0000256" key="1">
    <source>
        <dbReference type="ARBA" id="ARBA00001966"/>
    </source>
</evidence>
<evidence type="ECO:0000256" key="13">
    <source>
        <dbReference type="RuleBase" id="RU365022"/>
    </source>
</evidence>
<keyword evidence="11 13" id="KW-0051">Antiviral defense</keyword>
<dbReference type="AlphaFoldDB" id="A0A2H4U821"/>
<evidence type="ECO:0000256" key="5">
    <source>
        <dbReference type="ARBA" id="ARBA00022722"/>
    </source>
</evidence>
<feature type="domain" description="DUF83" evidence="14">
    <location>
        <begin position="152"/>
        <end position="262"/>
    </location>
</feature>
<evidence type="ECO:0000256" key="6">
    <source>
        <dbReference type="ARBA" id="ARBA00022723"/>
    </source>
</evidence>
<dbReference type="GO" id="GO:0046872">
    <property type="term" value="F:metal ion binding"/>
    <property type="evidence" value="ECO:0007669"/>
    <property type="project" value="UniProtKB-KW"/>
</dbReference>
<evidence type="ECO:0000256" key="12">
    <source>
        <dbReference type="ARBA" id="ARBA00023211"/>
    </source>
</evidence>
<comment type="function">
    <text evidence="13">CRISPR (clustered regularly interspaced short palindromic repeat) is an adaptive immune system that provides protection against mobile genetic elements (viruses, transposable elements and conjugative plasmids). CRISPR clusters contain sequences complementary to antecedent mobile elements and target invading nucleic acids. CRISPR clusters are transcribed and processed into CRISPR RNA (crRNA).</text>
</comment>
<evidence type="ECO:0000256" key="4">
    <source>
        <dbReference type="ARBA" id="ARBA00020049"/>
    </source>
</evidence>
<keyword evidence="7 13" id="KW-0378">Hydrolase</keyword>
<gene>
    <name evidence="15" type="ORF">BK798_07445</name>
</gene>
<comment type="similarity">
    <text evidence="2 13">Belongs to the CRISPR-associated exonuclease Cas4 family.</text>
</comment>
<comment type="cofactor">
    <cofactor evidence="13">
        <name>Mg(2+)</name>
        <dbReference type="ChEBI" id="CHEBI:18420"/>
    </cofactor>
    <cofactor evidence="13">
        <name>Mn(2+)</name>
        <dbReference type="ChEBI" id="CHEBI:29035"/>
    </cofactor>
    <text evidence="13">Mg(2+) or Mn(2+) required for ssDNA cleavage activity.</text>
</comment>
<dbReference type="Pfam" id="PF01930">
    <property type="entry name" value="Cas_Cas4"/>
    <property type="match status" value="1"/>
</dbReference>
<protein>
    <recommendedName>
        <fullName evidence="4 13">CRISPR-associated exonuclease Cas4</fullName>
        <ecNumber evidence="3 13">3.1.12.1</ecNumber>
    </recommendedName>
</protein>
<dbReference type="Gene3D" id="3.90.320.10">
    <property type="match status" value="1"/>
</dbReference>
<evidence type="ECO:0000256" key="7">
    <source>
        <dbReference type="ARBA" id="ARBA00022801"/>
    </source>
</evidence>
<keyword evidence="12 13" id="KW-0464">Manganese</keyword>
<dbReference type="InterPro" id="IPR013343">
    <property type="entry name" value="CRISPR-assoc_prot_Cas4"/>
</dbReference>
<dbReference type="Proteomes" id="UP000232133">
    <property type="component" value="Chromosome"/>
</dbReference>
<keyword evidence="6 13" id="KW-0479">Metal-binding</keyword>
<dbReference type="NCBIfam" id="TIGR00372">
    <property type="entry name" value="cas4"/>
    <property type="match status" value="1"/>
</dbReference>
<dbReference type="InterPro" id="IPR022765">
    <property type="entry name" value="Dna2/Cas4_DUF83"/>
</dbReference>
<sequence length="264" mass="30755">MINISSIKMHMYCPMKLYLKTHVDISQNDEYQLYNEIKNLKIDIQDLLQKNMRKLNKTMNLDEIETALGQNIATYTENNISTIKNLKLGITQEQTDEITDETYFNMKILALKAKKAMNILDKDGMEIVEMFFPNCMYSYLMKDKQLDLIGICDKIEIIDGKYYPISFKSSKPPLKGTWDSDAIELAANAILIEEEFDTEVFVGFVKYSKIDDKRPVIMDMNLRKGLFSVLNEVKEIIINKKIPKVKINEKKCRNCEYYAICTKD</sequence>
<evidence type="ECO:0000256" key="10">
    <source>
        <dbReference type="ARBA" id="ARBA00023014"/>
    </source>
</evidence>
<dbReference type="PANTHER" id="PTHR36531">
    <property type="entry name" value="CRISPR-ASSOCIATED EXONUCLEASE CAS4"/>
    <property type="match status" value="1"/>
</dbReference>
<proteinExistence type="inferred from homology"/>
<keyword evidence="8 13" id="KW-0269">Exonuclease</keyword>
<dbReference type="InterPro" id="IPR011604">
    <property type="entry name" value="PDDEXK-like_dom_sf"/>
</dbReference>
<dbReference type="InterPro" id="IPR051827">
    <property type="entry name" value="Cas4_exonuclease"/>
</dbReference>
<evidence type="ECO:0000256" key="3">
    <source>
        <dbReference type="ARBA" id="ARBA00012768"/>
    </source>
</evidence>
<comment type="cofactor">
    <cofactor evidence="1">
        <name>[4Fe-4S] cluster</name>
        <dbReference type="ChEBI" id="CHEBI:49883"/>
    </cofactor>
</comment>
<evidence type="ECO:0000313" key="16">
    <source>
        <dbReference type="Proteomes" id="UP000232133"/>
    </source>
</evidence>